<dbReference type="InterPro" id="IPR027393">
    <property type="entry name" value="Virus_scaffolding_prot_C"/>
</dbReference>
<evidence type="ECO:0000313" key="3">
    <source>
        <dbReference type="Proteomes" id="UP001500740"/>
    </source>
</evidence>
<evidence type="ECO:0000313" key="2">
    <source>
        <dbReference type="EMBL" id="GAA0449904.1"/>
    </source>
</evidence>
<dbReference type="Proteomes" id="UP001500740">
    <property type="component" value="Unassembled WGS sequence"/>
</dbReference>
<feature type="domain" description="IDEAL" evidence="1">
    <location>
        <begin position="114"/>
        <end position="141"/>
    </location>
</feature>
<accession>A0ABN0ZKT7</accession>
<organism evidence="2 3">
    <name type="scientific">Alkalibacillus silvisoli</name>
    <dbReference type="NCBI Taxonomy" id="392823"/>
    <lineage>
        <taxon>Bacteria</taxon>
        <taxon>Bacillati</taxon>
        <taxon>Bacillota</taxon>
        <taxon>Bacilli</taxon>
        <taxon>Bacillales</taxon>
        <taxon>Bacillaceae</taxon>
        <taxon>Alkalibacillus</taxon>
    </lineage>
</organism>
<dbReference type="Pfam" id="PF08858">
    <property type="entry name" value="IDEAL"/>
    <property type="match status" value="1"/>
</dbReference>
<dbReference type="Gene3D" id="4.10.810.10">
    <property type="entry name" value="Virus Scaffolding Protein, Chain A"/>
    <property type="match status" value="1"/>
</dbReference>
<name>A0ABN0ZKT7_9BACI</name>
<protein>
    <recommendedName>
        <fullName evidence="1">IDEAL domain-containing protein</fullName>
    </recommendedName>
</protein>
<dbReference type="InterPro" id="IPR014957">
    <property type="entry name" value="IDEAL_dom"/>
</dbReference>
<dbReference type="EMBL" id="BAAACZ010000001">
    <property type="protein sequence ID" value="GAA0449904.1"/>
    <property type="molecule type" value="Genomic_DNA"/>
</dbReference>
<evidence type="ECO:0000259" key="1">
    <source>
        <dbReference type="Pfam" id="PF08858"/>
    </source>
</evidence>
<reference evidence="2 3" key="1">
    <citation type="journal article" date="2019" name="Int. J. Syst. Evol. Microbiol.">
        <title>The Global Catalogue of Microorganisms (GCM) 10K type strain sequencing project: providing services to taxonomists for standard genome sequencing and annotation.</title>
        <authorList>
            <consortium name="The Broad Institute Genomics Platform"/>
            <consortium name="The Broad Institute Genome Sequencing Center for Infectious Disease"/>
            <person name="Wu L."/>
            <person name="Ma J."/>
        </authorList>
    </citation>
    <scope>NUCLEOTIDE SEQUENCE [LARGE SCALE GENOMIC DNA]</scope>
    <source>
        <strain evidence="2 3">JCM 14193</strain>
    </source>
</reference>
<proteinExistence type="predicted"/>
<dbReference type="RefSeq" id="WP_343780857.1">
    <property type="nucleotide sequence ID" value="NZ_BAAACZ010000001.1"/>
</dbReference>
<keyword evidence="3" id="KW-1185">Reference proteome</keyword>
<sequence>MQSVKMLKPYYVKKDERFIRVILAFQYFSVVMDEQLYHFIPLEAREIVMDRYNREIVNKQDQFVFQKGVNYVKLPLYKLMKFESFEEQLNSITDEYFDEEARVSPTEVDLVISHLIEENIYRLIDHSLKDRDEEKFLELTNYLYSSPGE</sequence>
<comment type="caution">
    <text evidence="2">The sequence shown here is derived from an EMBL/GenBank/DDBJ whole genome shotgun (WGS) entry which is preliminary data.</text>
</comment>
<gene>
    <name evidence="2" type="ORF">GCM10008935_00400</name>
</gene>